<name>A0A4V3RLG6_9CLOT</name>
<dbReference type="AlphaFoldDB" id="A0A4V3RLG6"/>
<organism evidence="1 2">
    <name type="scientific">Clostridium sartagoforme</name>
    <dbReference type="NCBI Taxonomy" id="84031"/>
    <lineage>
        <taxon>Bacteria</taxon>
        <taxon>Bacillati</taxon>
        <taxon>Bacillota</taxon>
        <taxon>Clostridia</taxon>
        <taxon>Eubacteriales</taxon>
        <taxon>Clostridiaceae</taxon>
        <taxon>Clostridium</taxon>
    </lineage>
</organism>
<keyword evidence="2" id="KW-1185">Reference proteome</keyword>
<dbReference type="EMBL" id="SRYR01000001">
    <property type="protein sequence ID" value="TGY43680.1"/>
    <property type="molecule type" value="Genomic_DNA"/>
</dbReference>
<accession>A0A4V3RLG6</accession>
<sequence length="87" mass="10185">MKTQRINFLIRKIVAWEVWTEENVELASELVDRVMLSEKVKRKNNKKLLVLHLDKGAPMKSYTLKAKLEVPGVISSYFITSLFFILF</sequence>
<reference evidence="1 2" key="1">
    <citation type="submission" date="2019-04" db="EMBL/GenBank/DDBJ databases">
        <title>Microbes associate with the intestines of laboratory mice.</title>
        <authorList>
            <person name="Navarre W."/>
            <person name="Wong E."/>
            <person name="Huang K."/>
            <person name="Tropini C."/>
            <person name="Ng K."/>
            <person name="Yu B."/>
        </authorList>
    </citation>
    <scope>NUCLEOTIDE SEQUENCE [LARGE SCALE GENOMIC DNA]</scope>
    <source>
        <strain evidence="1 2">NM50_B9-20</strain>
    </source>
</reference>
<dbReference type="RefSeq" id="WP_136004242.1">
    <property type="nucleotide sequence ID" value="NZ_SRYR01000001.1"/>
</dbReference>
<comment type="caution">
    <text evidence="1">The sequence shown here is derived from an EMBL/GenBank/DDBJ whole genome shotgun (WGS) entry which is preliminary data.</text>
</comment>
<dbReference type="OrthoDB" id="9775203at2"/>
<proteinExistence type="predicted"/>
<evidence type="ECO:0000313" key="1">
    <source>
        <dbReference type="EMBL" id="TGY43680.1"/>
    </source>
</evidence>
<gene>
    <name evidence="1" type="ORF">E5347_02375</name>
</gene>
<dbReference type="Proteomes" id="UP000306888">
    <property type="component" value="Unassembled WGS sequence"/>
</dbReference>
<protein>
    <submittedName>
        <fullName evidence="1">Uncharacterized protein</fullName>
    </submittedName>
</protein>
<evidence type="ECO:0000313" key="2">
    <source>
        <dbReference type="Proteomes" id="UP000306888"/>
    </source>
</evidence>